<evidence type="ECO:0000256" key="3">
    <source>
        <dbReference type="ARBA" id="ARBA00022630"/>
    </source>
</evidence>
<feature type="signal peptide" evidence="7">
    <location>
        <begin position="1"/>
        <end position="23"/>
    </location>
</feature>
<dbReference type="InterPro" id="IPR007867">
    <property type="entry name" value="GMC_OxRtase_C"/>
</dbReference>
<name>A0AAD7GGS0_MYCRO</name>
<keyword evidence="3" id="KW-0285">Flavoprotein</keyword>
<keyword evidence="4 6" id="KW-0274">FAD</keyword>
<comment type="cofactor">
    <cofactor evidence="1 6">
        <name>FAD</name>
        <dbReference type="ChEBI" id="CHEBI:57692"/>
    </cofactor>
</comment>
<dbReference type="SUPFAM" id="SSF54373">
    <property type="entry name" value="FAD-linked reductases, C-terminal domain"/>
    <property type="match status" value="1"/>
</dbReference>
<feature type="active site" description="Proton acceptor" evidence="5">
    <location>
        <position position="574"/>
    </location>
</feature>
<evidence type="ECO:0000313" key="9">
    <source>
        <dbReference type="EMBL" id="KAJ7690127.1"/>
    </source>
</evidence>
<feature type="chain" id="PRO_5042099639" evidence="7">
    <location>
        <begin position="24"/>
        <end position="595"/>
    </location>
</feature>
<dbReference type="PROSITE" id="PS00624">
    <property type="entry name" value="GMC_OXRED_2"/>
    <property type="match status" value="1"/>
</dbReference>
<dbReference type="PANTHER" id="PTHR11552:SF147">
    <property type="entry name" value="CHOLINE DEHYDROGENASE, MITOCHONDRIAL"/>
    <property type="match status" value="1"/>
</dbReference>
<sequence length="595" mass="62997">MIRTNTVLSLVAASLLTAPVVSGALYESFSDVPQDISFDYVVIGGGTAGNVVANRLTEDSSVNVLVLEAGGGDIHDPILDIPFFCINIGNNYNWNYTTVDQPGLNGRTSPFPRGFVLGGSSAVNGLWYSRGSQDDWDRYAQVSGDDGWSWKGIQPYIQKSEKWTQPADGRDITGEYNASAHSLTGVTPISLPGFPTSIDNRILQVTKDLPDEFFFGEDANDGVPLGVGTLQLTSGNGTRSTSATAYLAPQYLARENLHVVLNAQVSRVLKTGGSDATPAFRGVEFRQGTDAVQTVNATKEVILSAGTVGSPHLLLNSGIGPKADLTAVGVEPLVDLPVGQNLTDQVRIIASWTVTPTNATWDVIARNATYTNELVAAWFATHQGPLTNSFANHWAFLRLGADSPAFANHTDPSPGPSTPHFELGFSNGLLAAPQATGSYFSVTVRTVSPTSRGTVKINSSDPFAAPLIDPNYLADDFDLLVMIEALKSAYRFVAAPSMKDYILTPFNTPADLSNSTEVEAFIRNTGTTSAHPTSSVSMSAEGAPGVVNADLTVKGVEGLRVIDVSVLPYIPSAHTQAAAYIVGERGADLVKAAQA</sequence>
<dbReference type="EMBL" id="JARKIE010000067">
    <property type="protein sequence ID" value="KAJ7690127.1"/>
    <property type="molecule type" value="Genomic_DNA"/>
</dbReference>
<evidence type="ECO:0000256" key="4">
    <source>
        <dbReference type="ARBA" id="ARBA00022827"/>
    </source>
</evidence>
<evidence type="ECO:0000256" key="7">
    <source>
        <dbReference type="SAM" id="SignalP"/>
    </source>
</evidence>
<evidence type="ECO:0000313" key="10">
    <source>
        <dbReference type="Proteomes" id="UP001221757"/>
    </source>
</evidence>
<evidence type="ECO:0000256" key="6">
    <source>
        <dbReference type="PIRSR" id="PIRSR000137-2"/>
    </source>
</evidence>
<evidence type="ECO:0000256" key="2">
    <source>
        <dbReference type="ARBA" id="ARBA00010790"/>
    </source>
</evidence>
<dbReference type="Proteomes" id="UP001221757">
    <property type="component" value="Unassembled WGS sequence"/>
</dbReference>
<accession>A0AAD7GGS0</accession>
<comment type="similarity">
    <text evidence="2">Belongs to the GMC oxidoreductase family.</text>
</comment>
<protein>
    <submittedName>
        <fullName evidence="9">Alcohol oxidase</fullName>
    </submittedName>
</protein>
<dbReference type="SUPFAM" id="SSF51905">
    <property type="entry name" value="FAD/NAD(P)-binding domain"/>
    <property type="match status" value="1"/>
</dbReference>
<evidence type="ECO:0000256" key="1">
    <source>
        <dbReference type="ARBA" id="ARBA00001974"/>
    </source>
</evidence>
<dbReference type="GO" id="GO:0016614">
    <property type="term" value="F:oxidoreductase activity, acting on CH-OH group of donors"/>
    <property type="evidence" value="ECO:0007669"/>
    <property type="project" value="InterPro"/>
</dbReference>
<dbReference type="InterPro" id="IPR012132">
    <property type="entry name" value="GMC_OxRdtase"/>
</dbReference>
<organism evidence="9 10">
    <name type="scientific">Mycena rosella</name>
    <name type="common">Pink bonnet</name>
    <name type="synonym">Agaricus rosellus</name>
    <dbReference type="NCBI Taxonomy" id="1033263"/>
    <lineage>
        <taxon>Eukaryota</taxon>
        <taxon>Fungi</taxon>
        <taxon>Dikarya</taxon>
        <taxon>Basidiomycota</taxon>
        <taxon>Agaricomycotina</taxon>
        <taxon>Agaricomycetes</taxon>
        <taxon>Agaricomycetidae</taxon>
        <taxon>Agaricales</taxon>
        <taxon>Marasmiineae</taxon>
        <taxon>Mycenaceae</taxon>
        <taxon>Mycena</taxon>
    </lineage>
</organism>
<feature type="binding site" evidence="6">
    <location>
        <position position="116"/>
    </location>
    <ligand>
        <name>FAD</name>
        <dbReference type="ChEBI" id="CHEBI:57692"/>
    </ligand>
</feature>
<feature type="active site" description="Proton donor" evidence="5">
    <location>
        <position position="531"/>
    </location>
</feature>
<dbReference type="Gene3D" id="3.30.560.10">
    <property type="entry name" value="Glucose Oxidase, domain 3"/>
    <property type="match status" value="1"/>
</dbReference>
<dbReference type="Pfam" id="PF00732">
    <property type="entry name" value="GMC_oxred_N"/>
    <property type="match status" value="1"/>
</dbReference>
<dbReference type="PANTHER" id="PTHR11552">
    <property type="entry name" value="GLUCOSE-METHANOL-CHOLINE GMC OXIDOREDUCTASE"/>
    <property type="match status" value="1"/>
</dbReference>
<feature type="binding site" evidence="6">
    <location>
        <position position="265"/>
    </location>
    <ligand>
        <name>FAD</name>
        <dbReference type="ChEBI" id="CHEBI:57692"/>
    </ligand>
</feature>
<gene>
    <name evidence="9" type="ORF">B0H17DRAFT_1011737</name>
</gene>
<keyword evidence="7" id="KW-0732">Signal</keyword>
<dbReference type="InterPro" id="IPR036188">
    <property type="entry name" value="FAD/NAD-bd_sf"/>
</dbReference>
<reference evidence="9" key="1">
    <citation type="submission" date="2023-03" db="EMBL/GenBank/DDBJ databases">
        <title>Massive genome expansion in bonnet fungi (Mycena s.s.) driven by repeated elements and novel gene families across ecological guilds.</title>
        <authorList>
            <consortium name="Lawrence Berkeley National Laboratory"/>
            <person name="Harder C.B."/>
            <person name="Miyauchi S."/>
            <person name="Viragh M."/>
            <person name="Kuo A."/>
            <person name="Thoen E."/>
            <person name="Andreopoulos B."/>
            <person name="Lu D."/>
            <person name="Skrede I."/>
            <person name="Drula E."/>
            <person name="Henrissat B."/>
            <person name="Morin E."/>
            <person name="Kohler A."/>
            <person name="Barry K."/>
            <person name="LaButti K."/>
            <person name="Morin E."/>
            <person name="Salamov A."/>
            <person name="Lipzen A."/>
            <person name="Mereny Z."/>
            <person name="Hegedus B."/>
            <person name="Baldrian P."/>
            <person name="Stursova M."/>
            <person name="Weitz H."/>
            <person name="Taylor A."/>
            <person name="Grigoriev I.V."/>
            <person name="Nagy L.G."/>
            <person name="Martin F."/>
            <person name="Kauserud H."/>
        </authorList>
    </citation>
    <scope>NUCLEOTIDE SEQUENCE</scope>
    <source>
        <strain evidence="9">CBHHK067</strain>
    </source>
</reference>
<proteinExistence type="inferred from homology"/>
<dbReference type="PIRSF" id="PIRSF000137">
    <property type="entry name" value="Alcohol_oxidase"/>
    <property type="match status" value="1"/>
</dbReference>
<comment type="caution">
    <text evidence="9">The sequence shown here is derived from an EMBL/GenBank/DDBJ whole genome shotgun (WGS) entry which is preliminary data.</text>
</comment>
<evidence type="ECO:0000256" key="5">
    <source>
        <dbReference type="PIRSR" id="PIRSR000137-1"/>
    </source>
</evidence>
<keyword evidence="10" id="KW-1185">Reference proteome</keyword>
<evidence type="ECO:0000259" key="8">
    <source>
        <dbReference type="PROSITE" id="PS00624"/>
    </source>
</evidence>
<dbReference type="GO" id="GO:0050660">
    <property type="term" value="F:flavin adenine dinucleotide binding"/>
    <property type="evidence" value="ECO:0007669"/>
    <property type="project" value="InterPro"/>
</dbReference>
<dbReference type="Pfam" id="PF05199">
    <property type="entry name" value="GMC_oxred_C"/>
    <property type="match status" value="1"/>
</dbReference>
<dbReference type="AlphaFoldDB" id="A0AAD7GGS0"/>
<dbReference type="Gene3D" id="3.50.50.60">
    <property type="entry name" value="FAD/NAD(P)-binding domain"/>
    <property type="match status" value="1"/>
</dbReference>
<dbReference type="InterPro" id="IPR000172">
    <property type="entry name" value="GMC_OxRdtase_N"/>
</dbReference>
<feature type="domain" description="Glucose-methanol-choline oxidoreductase N-terminal" evidence="8">
    <location>
        <begin position="306"/>
        <end position="320"/>
    </location>
</feature>